<dbReference type="OrthoDB" id="10250354at2759"/>
<proteinExistence type="predicted"/>
<dbReference type="Gene3D" id="1.10.287.110">
    <property type="entry name" value="DnaJ domain"/>
    <property type="match status" value="1"/>
</dbReference>
<organism evidence="2 3">
    <name type="scientific">Musa troglodytarum</name>
    <name type="common">fe'i banana</name>
    <dbReference type="NCBI Taxonomy" id="320322"/>
    <lineage>
        <taxon>Eukaryota</taxon>
        <taxon>Viridiplantae</taxon>
        <taxon>Streptophyta</taxon>
        <taxon>Embryophyta</taxon>
        <taxon>Tracheophyta</taxon>
        <taxon>Spermatophyta</taxon>
        <taxon>Magnoliopsida</taxon>
        <taxon>Liliopsida</taxon>
        <taxon>Zingiberales</taxon>
        <taxon>Musaceae</taxon>
        <taxon>Musa</taxon>
    </lineage>
</organism>
<accession>A0A9E7HGP8</accession>
<dbReference type="InterPro" id="IPR036869">
    <property type="entry name" value="J_dom_sf"/>
</dbReference>
<reference evidence="2" key="1">
    <citation type="submission" date="2022-05" db="EMBL/GenBank/DDBJ databases">
        <title>The Musa troglodytarum L. genome provides insights into the mechanism of non-climacteric behaviour and enrichment of carotenoids.</title>
        <authorList>
            <person name="Wang J."/>
        </authorList>
    </citation>
    <scope>NUCLEOTIDE SEQUENCE</scope>
    <source>
        <tissue evidence="2">Leaf</tissue>
    </source>
</reference>
<dbReference type="EMBL" id="CP097510">
    <property type="protein sequence ID" value="URE29448.1"/>
    <property type="molecule type" value="Genomic_DNA"/>
</dbReference>
<dbReference type="GO" id="GO:0005783">
    <property type="term" value="C:endoplasmic reticulum"/>
    <property type="evidence" value="ECO:0007669"/>
    <property type="project" value="UniProtKB-ARBA"/>
</dbReference>
<dbReference type="Gene3D" id="3.30.70.20">
    <property type="match status" value="1"/>
</dbReference>
<dbReference type="AlphaFoldDB" id="A0A9E7HGP8"/>
<dbReference type="PANTHER" id="PTHR44579:SF4">
    <property type="entry name" value="J DOMAIN-CONTAINING PROTEIN"/>
    <property type="match status" value="1"/>
</dbReference>
<evidence type="ECO:0000259" key="1">
    <source>
        <dbReference type="PROSITE" id="PS50076"/>
    </source>
</evidence>
<dbReference type="PROSITE" id="PS50076">
    <property type="entry name" value="DNAJ_2"/>
    <property type="match status" value="1"/>
</dbReference>
<evidence type="ECO:0000313" key="2">
    <source>
        <dbReference type="EMBL" id="URE29448.1"/>
    </source>
</evidence>
<sequence>MGAARCSISVNASPCSRTAARSRTSRLPLPPPWLPWPRNRSSMPHHHRSRSRRSKCRDEDWVSSPSASPYQVLGLDPTCCSPAHLKAAFRARVYYYHLSLFFSSCRFPLSVCLFAFLRTIVLLHVKEFHPDVCKDMKDADALIKRVIWAYEILSKDQPDEPFRRPGIDPFDEPECEAYDLFVNEFQCVGKGCPYSCVKRAPHAFSFSTENATACVISQGHSDDYLVQLAVGQCPRNCIHYVTPSQREVLEDLLQSALAAPYDIAEAALLDSLIAKARFENNRYQKPKRKPKVSTEYVDWV</sequence>
<dbReference type="Pfam" id="PF13370">
    <property type="entry name" value="Fer4_13"/>
    <property type="match status" value="1"/>
</dbReference>
<gene>
    <name evidence="2" type="ORF">MUK42_06750</name>
</gene>
<dbReference type="InterPro" id="IPR001623">
    <property type="entry name" value="DnaJ_domain"/>
</dbReference>
<name>A0A9E7HGP8_9LILI</name>
<dbReference type="Proteomes" id="UP001055439">
    <property type="component" value="Chromosome 8"/>
</dbReference>
<feature type="domain" description="J" evidence="1">
    <location>
        <begin position="68"/>
        <end position="171"/>
    </location>
</feature>
<keyword evidence="3" id="KW-1185">Reference proteome</keyword>
<dbReference type="PANTHER" id="PTHR44579">
    <property type="entry name" value="OS01G0730500 PROTEIN"/>
    <property type="match status" value="1"/>
</dbReference>
<dbReference type="SUPFAM" id="SSF46565">
    <property type="entry name" value="Chaperone J-domain"/>
    <property type="match status" value="2"/>
</dbReference>
<dbReference type="CDD" id="cd06257">
    <property type="entry name" value="DnaJ"/>
    <property type="match status" value="1"/>
</dbReference>
<evidence type="ECO:0000313" key="3">
    <source>
        <dbReference type="Proteomes" id="UP001055439"/>
    </source>
</evidence>
<protein>
    <submittedName>
        <fullName evidence="2">DnaJ domain</fullName>
    </submittedName>
</protein>